<keyword evidence="4" id="KW-0547">Nucleotide-binding</keyword>
<dbReference type="GO" id="GO:0016151">
    <property type="term" value="F:nickel cation binding"/>
    <property type="evidence" value="ECO:0007669"/>
    <property type="project" value="InterPro"/>
</dbReference>
<dbReference type="InterPro" id="IPR003495">
    <property type="entry name" value="CobW/HypB/UreG_nucleotide-bd"/>
</dbReference>
<dbReference type="eggNOG" id="arCOG01231">
    <property type="taxonomic scope" value="Archaea"/>
</dbReference>
<keyword evidence="6" id="KW-0862">Zinc</keyword>
<dbReference type="OrthoDB" id="812at2157"/>
<dbReference type="Pfam" id="PF02492">
    <property type="entry name" value="cobW"/>
    <property type="match status" value="1"/>
</dbReference>
<dbReference type="GO" id="GO:0008270">
    <property type="term" value="F:zinc ion binding"/>
    <property type="evidence" value="ECO:0007669"/>
    <property type="project" value="TreeGrafter"/>
</dbReference>
<accession>G0ED05</accession>
<keyword evidence="7" id="KW-0342">GTP-binding</keyword>
<keyword evidence="2" id="KW-0533">Nickel</keyword>
<dbReference type="PANTHER" id="PTHR30134">
    <property type="entry name" value="HYDROGENASE PROTEIN ASSEMBLY PROTEIN, NICKEL CHAPERONE"/>
    <property type="match status" value="1"/>
</dbReference>
<dbReference type="GO" id="GO:0003924">
    <property type="term" value="F:GTPase activity"/>
    <property type="evidence" value="ECO:0007669"/>
    <property type="project" value="InterPro"/>
</dbReference>
<evidence type="ECO:0000313" key="10">
    <source>
        <dbReference type="Proteomes" id="UP000001037"/>
    </source>
</evidence>
<proteinExistence type="inferred from homology"/>
<dbReference type="InParanoid" id="G0ED05"/>
<dbReference type="Proteomes" id="UP000001037">
    <property type="component" value="Chromosome"/>
</dbReference>
<dbReference type="STRING" id="694429.Pyrfu_0695"/>
<evidence type="ECO:0000256" key="6">
    <source>
        <dbReference type="ARBA" id="ARBA00022833"/>
    </source>
</evidence>
<sequence length="216" mass="23546">MSIILAEKSIREENLRLANELAAFLRAKGIRAFEFLGSPGSGKTSVIECLIKSMLGDGLDPHSIAYIGGDVATRRDTERVERLGVQAVQINTGGICHLEVPHIKKALGHIDLDKIRILLIENVGNLICPFYFPLGAEKRVLIVSVAEGDDKFVKHPVSTRLADVIVINKIDLADAVGADVSFMEKTARELNPRAPIIRMVAKSCEGVEELRKALGL</sequence>
<dbReference type="GO" id="GO:0005525">
    <property type="term" value="F:GTP binding"/>
    <property type="evidence" value="ECO:0007669"/>
    <property type="project" value="UniProtKB-KW"/>
</dbReference>
<organism evidence="9 10">
    <name type="scientific">Pyrolobus fumarii (strain DSM 11204 / 1A)</name>
    <dbReference type="NCBI Taxonomy" id="694429"/>
    <lineage>
        <taxon>Archaea</taxon>
        <taxon>Thermoproteota</taxon>
        <taxon>Thermoprotei</taxon>
        <taxon>Desulfurococcales</taxon>
        <taxon>Pyrodictiaceae</taxon>
        <taxon>Pyrolobus</taxon>
    </lineage>
</organism>
<dbReference type="Gene3D" id="3.40.50.300">
    <property type="entry name" value="P-loop containing nucleotide triphosphate hydrolases"/>
    <property type="match status" value="1"/>
</dbReference>
<reference evidence="9 10" key="1">
    <citation type="journal article" date="2011" name="Stand. Genomic Sci.">
        <title>Complete genome sequence of the hyperthermophilic chemolithoautotroph Pyrolobus fumarii type strain (1A).</title>
        <authorList>
            <person name="Anderson I."/>
            <person name="Goker M."/>
            <person name="Nolan M."/>
            <person name="Lucas S."/>
            <person name="Hammon N."/>
            <person name="Deshpande S."/>
            <person name="Cheng J.F."/>
            <person name="Tapia R."/>
            <person name="Han C."/>
            <person name="Goodwin L."/>
            <person name="Pitluck S."/>
            <person name="Huntemann M."/>
            <person name="Liolios K."/>
            <person name="Ivanova N."/>
            <person name="Pagani I."/>
            <person name="Mavromatis K."/>
            <person name="Ovchinikova G."/>
            <person name="Pati A."/>
            <person name="Chen A."/>
            <person name="Palaniappan K."/>
            <person name="Land M."/>
            <person name="Hauser L."/>
            <person name="Brambilla E.M."/>
            <person name="Huber H."/>
            <person name="Yasawong M."/>
            <person name="Rohde M."/>
            <person name="Spring S."/>
            <person name="Abt B."/>
            <person name="Sikorski J."/>
            <person name="Wirth R."/>
            <person name="Detter J.C."/>
            <person name="Woyke T."/>
            <person name="Bristow J."/>
            <person name="Eisen J.A."/>
            <person name="Markowitz V."/>
            <person name="Hugenholtz P."/>
            <person name="Kyrpides N.C."/>
            <person name="Klenk H.P."/>
            <person name="Lapidus A."/>
        </authorList>
    </citation>
    <scope>NUCLEOTIDE SEQUENCE [LARGE SCALE GENOMIC DNA]</scope>
    <source>
        <strain evidence="10">DSM 11204 / 1A</strain>
    </source>
</reference>
<evidence type="ECO:0000256" key="3">
    <source>
        <dbReference type="ARBA" id="ARBA00022723"/>
    </source>
</evidence>
<evidence type="ECO:0000313" key="9">
    <source>
        <dbReference type="EMBL" id="AEM38564.1"/>
    </source>
</evidence>
<dbReference type="HOGENOM" id="CLU_056148_0_1_2"/>
<dbReference type="PIRSF" id="PIRSF005624">
    <property type="entry name" value="Ni-bind_GTPase"/>
    <property type="match status" value="1"/>
</dbReference>
<dbReference type="EMBL" id="CP002838">
    <property type="protein sequence ID" value="AEM38564.1"/>
    <property type="molecule type" value="Genomic_DNA"/>
</dbReference>
<dbReference type="GeneID" id="11139163"/>
<keyword evidence="10" id="KW-1185">Reference proteome</keyword>
<dbReference type="InterPro" id="IPR004392">
    <property type="entry name" value="Hyd_mat_HypB"/>
</dbReference>
<evidence type="ECO:0000256" key="5">
    <source>
        <dbReference type="ARBA" id="ARBA00022801"/>
    </source>
</evidence>
<evidence type="ECO:0000256" key="7">
    <source>
        <dbReference type="ARBA" id="ARBA00023134"/>
    </source>
</evidence>
<dbReference type="GO" id="GO:0051604">
    <property type="term" value="P:protein maturation"/>
    <property type="evidence" value="ECO:0007669"/>
    <property type="project" value="InterPro"/>
</dbReference>
<dbReference type="RefSeq" id="WP_014026241.1">
    <property type="nucleotide sequence ID" value="NC_015931.1"/>
</dbReference>
<keyword evidence="5" id="KW-0378">Hydrolase</keyword>
<dbReference type="SUPFAM" id="SSF52540">
    <property type="entry name" value="P-loop containing nucleoside triphosphate hydrolases"/>
    <property type="match status" value="1"/>
</dbReference>
<dbReference type="NCBIfam" id="TIGR00073">
    <property type="entry name" value="hypB"/>
    <property type="match status" value="1"/>
</dbReference>
<feature type="domain" description="CobW/HypB/UreG nucleotide-binding" evidence="8">
    <location>
        <begin position="37"/>
        <end position="197"/>
    </location>
</feature>
<dbReference type="KEGG" id="pfm:Pyrfu_0695"/>
<comment type="similarity">
    <text evidence="1">Belongs to the SIMIBI class G3E GTPase family. HypB/HupM subfamily.</text>
</comment>
<protein>
    <submittedName>
        <fullName evidence="9">Hydrogenase accessory protein HypB</fullName>
    </submittedName>
</protein>
<dbReference type="AlphaFoldDB" id="G0ED05"/>
<dbReference type="InterPro" id="IPR027417">
    <property type="entry name" value="P-loop_NTPase"/>
</dbReference>
<evidence type="ECO:0000256" key="2">
    <source>
        <dbReference type="ARBA" id="ARBA00022596"/>
    </source>
</evidence>
<evidence type="ECO:0000259" key="8">
    <source>
        <dbReference type="Pfam" id="PF02492"/>
    </source>
</evidence>
<gene>
    <name evidence="9" type="ordered locus">Pyrfu_0695</name>
</gene>
<dbReference type="PANTHER" id="PTHR30134:SF2">
    <property type="entry name" value="HYDROGENASE MATURATION FACTOR HYPB"/>
    <property type="match status" value="1"/>
</dbReference>
<evidence type="ECO:0000256" key="1">
    <source>
        <dbReference type="ARBA" id="ARBA00006211"/>
    </source>
</evidence>
<keyword evidence="3" id="KW-0479">Metal-binding</keyword>
<evidence type="ECO:0000256" key="4">
    <source>
        <dbReference type="ARBA" id="ARBA00022741"/>
    </source>
</evidence>
<name>G0ED05_PYRF1</name>